<protein>
    <submittedName>
        <fullName evidence="1">Uncharacterized protein</fullName>
    </submittedName>
</protein>
<organism evidence="1 2">
    <name type="scientific">Thermus thermophilus (strain ATCC 27634 / DSM 579 / HB8)</name>
    <dbReference type="NCBI Taxonomy" id="300852"/>
    <lineage>
        <taxon>Bacteria</taxon>
        <taxon>Thermotogati</taxon>
        <taxon>Deinococcota</taxon>
        <taxon>Deinococci</taxon>
        <taxon>Thermales</taxon>
        <taxon>Thermaceae</taxon>
        <taxon>Thermus</taxon>
    </lineage>
</organism>
<sequence>MGLLLLRSQSPYGAQSLATLNFSGRWACPFLKVAIPLRGSIPCNVANLHELQKALEGQSRNPLTGLNPLQPVASA</sequence>
<dbReference type="AlphaFoldDB" id="Q5SJU0"/>
<dbReference type="HOGENOM" id="CLU_2669919_0_0_0"/>
<name>Q5SJU0_THET8</name>
<evidence type="ECO:0000313" key="1">
    <source>
        <dbReference type="EMBL" id="BAD70741.1"/>
    </source>
</evidence>
<reference evidence="1 2" key="1">
    <citation type="submission" date="2004-11" db="EMBL/GenBank/DDBJ databases">
        <title>Complete genome sequence of Thermus thermophilus HB8.</title>
        <authorList>
            <person name="Masui R."/>
            <person name="Kurokawa K."/>
            <person name="Nakagawa N."/>
            <person name="Tokunaga F."/>
            <person name="Koyama Y."/>
            <person name="Shibata T."/>
            <person name="Oshima T."/>
            <person name="Yokoyama S."/>
            <person name="Yasunaga T."/>
            <person name="Kuramitsu S."/>
        </authorList>
    </citation>
    <scope>NUCLEOTIDE SEQUENCE [LARGE SCALE GENOMIC DNA]</scope>
    <source>
        <strain evidence="2">ATCC 27634 / DSM 579 / HB8</strain>
    </source>
</reference>
<accession>Q5SJU0</accession>
<dbReference type="Proteomes" id="UP000000532">
    <property type="component" value="Chromosome"/>
</dbReference>
<keyword evidence="2" id="KW-1185">Reference proteome</keyword>
<dbReference type="KEGG" id="ttj:TTHA0918"/>
<gene>
    <name evidence="1" type="ordered locus">TTHA0918</name>
</gene>
<dbReference type="EMBL" id="AP008226">
    <property type="protein sequence ID" value="BAD70741.1"/>
    <property type="molecule type" value="Genomic_DNA"/>
</dbReference>
<dbReference type="EnsemblBacteria" id="BAD70741">
    <property type="protein sequence ID" value="BAD70741"/>
    <property type="gene ID" value="BAD70741"/>
</dbReference>
<proteinExistence type="predicted"/>
<dbReference type="PhylomeDB" id="Q5SJU0"/>
<evidence type="ECO:0000313" key="2">
    <source>
        <dbReference type="Proteomes" id="UP000000532"/>
    </source>
</evidence>